<evidence type="ECO:0000256" key="4">
    <source>
        <dbReference type="ARBA" id="ARBA00023014"/>
    </source>
</evidence>
<dbReference type="InterPro" id="IPR023995">
    <property type="entry name" value="HemZ"/>
</dbReference>
<keyword evidence="3" id="KW-0408">Iron</keyword>
<dbReference type="InterPro" id="IPR034505">
    <property type="entry name" value="Coproporphyrinogen-III_oxidase"/>
</dbReference>
<dbReference type="SFLD" id="SFLDF00310">
    <property type="entry name" value="oxygen-independent_coproporphy"/>
    <property type="match status" value="1"/>
</dbReference>
<evidence type="ECO:0000313" key="6">
    <source>
        <dbReference type="EMBL" id="MBC8529042.1"/>
    </source>
</evidence>
<dbReference type="CDD" id="cd01335">
    <property type="entry name" value="Radical_SAM"/>
    <property type="match status" value="1"/>
</dbReference>
<evidence type="ECO:0000259" key="5">
    <source>
        <dbReference type="PROSITE" id="PS51918"/>
    </source>
</evidence>
<name>A0A926CZX8_9FIRM</name>
<dbReference type="Pfam" id="PF04055">
    <property type="entry name" value="Radical_SAM"/>
    <property type="match status" value="1"/>
</dbReference>
<reference evidence="6" key="1">
    <citation type="submission" date="2020-08" db="EMBL/GenBank/DDBJ databases">
        <title>Genome public.</title>
        <authorList>
            <person name="Liu C."/>
            <person name="Sun Q."/>
        </authorList>
    </citation>
    <scope>NUCLEOTIDE SEQUENCE</scope>
    <source>
        <strain evidence="6">NSJ-44</strain>
    </source>
</reference>
<dbReference type="GO" id="GO:0046872">
    <property type="term" value="F:metal ion binding"/>
    <property type="evidence" value="ECO:0007669"/>
    <property type="project" value="UniProtKB-KW"/>
</dbReference>
<accession>A0A926CZX8</accession>
<dbReference type="Gene3D" id="3.20.20.70">
    <property type="entry name" value="Aldolase class I"/>
    <property type="match status" value="1"/>
</dbReference>
<dbReference type="SUPFAM" id="SSF102114">
    <property type="entry name" value="Radical SAM enzymes"/>
    <property type="match status" value="1"/>
</dbReference>
<dbReference type="InterPro" id="IPR013785">
    <property type="entry name" value="Aldolase_TIM"/>
</dbReference>
<dbReference type="InterPro" id="IPR006638">
    <property type="entry name" value="Elp3/MiaA/NifB-like_rSAM"/>
</dbReference>
<feature type="domain" description="Radical SAM core" evidence="5">
    <location>
        <begin position="169"/>
        <end position="406"/>
    </location>
</feature>
<keyword evidence="1" id="KW-0949">S-adenosyl-L-methionine</keyword>
<keyword evidence="4" id="KW-0411">Iron-sulfur</keyword>
<dbReference type="PANTHER" id="PTHR13932:SF1">
    <property type="entry name" value="OXYGEN-INDEPENDENT COPROPORPHYRINOGEN-III OXIDASE-LIKE PROTEIN HEMZ"/>
    <property type="match status" value="1"/>
</dbReference>
<evidence type="ECO:0000256" key="1">
    <source>
        <dbReference type="ARBA" id="ARBA00022691"/>
    </source>
</evidence>
<dbReference type="SFLD" id="SFLDG01065">
    <property type="entry name" value="anaerobic_coproporphyrinogen-I"/>
    <property type="match status" value="1"/>
</dbReference>
<dbReference type="AlphaFoldDB" id="A0A926CZX8"/>
<dbReference type="InterPro" id="IPR058240">
    <property type="entry name" value="rSAM_sf"/>
</dbReference>
<dbReference type="PANTHER" id="PTHR13932">
    <property type="entry name" value="COPROPORPHYRINIGEN III OXIDASE"/>
    <property type="match status" value="1"/>
</dbReference>
<dbReference type="EMBL" id="JACRSO010000002">
    <property type="protein sequence ID" value="MBC8529042.1"/>
    <property type="molecule type" value="Genomic_DNA"/>
</dbReference>
<gene>
    <name evidence="6" type="primary">hemZ</name>
    <name evidence="6" type="ORF">H8699_06345</name>
</gene>
<dbReference type="Proteomes" id="UP000654279">
    <property type="component" value="Unassembled WGS sequence"/>
</dbReference>
<evidence type="ECO:0000313" key="7">
    <source>
        <dbReference type="Proteomes" id="UP000654279"/>
    </source>
</evidence>
<dbReference type="SFLD" id="SFLDG01082">
    <property type="entry name" value="B12-binding_domain_containing"/>
    <property type="match status" value="1"/>
</dbReference>
<dbReference type="PROSITE" id="PS51918">
    <property type="entry name" value="RADICAL_SAM"/>
    <property type="match status" value="1"/>
</dbReference>
<comment type="caution">
    <text evidence="6">The sequence shown here is derived from an EMBL/GenBank/DDBJ whole genome shotgun (WGS) entry which is preliminary data.</text>
</comment>
<evidence type="ECO:0000256" key="3">
    <source>
        <dbReference type="ARBA" id="ARBA00023004"/>
    </source>
</evidence>
<dbReference type="RefSeq" id="WP_249284944.1">
    <property type="nucleotide sequence ID" value="NZ_JACRSO010000002.1"/>
</dbReference>
<sequence length="504" mass="56095">MGSITLKMQHPALYSEAGDVVRLFYGDTPLTLYREGDMEPEADVMIVQRARREGEGYLHEAVLTGPDRAPLTAAYCQQEMGEGTLEQKRYFKYGVKIVLYHLLTQATGKAMPWGSLTGIRPTKLAYELLAQGRSVQQAAQYLKDTFDVSREKADLLFQILKAQQGIVCHESFRQLDVYVGIPFCPSRCTYCSFAACDIRKNRKWVEPYLAALHHEIKVCGQMARQAGWQVRAVYLGGGTPTAISAQQLCALLEAVNLAFPGAAEVTVEAGRPDSIDRDKLRALRDAGVSRVSINPQTMNGETLMRMGRTHTPEQIVQAFALAREAGFEAINMDLIAGLPGESAQDMARTLRQIAALAPDNLTVHTLAMKRASKLKEEKGRYSLPSGEEVLKMLEAARAAAAEWGMEPYYLYRQKYMTGNFENIGYSLPGKACIYNIDIMEETHSILALGAGGISKWVYPAENRLERTPNVKNIEQYIARVDEMIARKEPRLCGTLLDRPETVIV</sequence>
<protein>
    <submittedName>
        <fullName evidence="6">Coproporphyrinogen dehydrogenase HemZ</fullName>
        <ecNumber evidence="6">1.3.98.3</ecNumber>
    </submittedName>
</protein>
<keyword evidence="2" id="KW-0479">Metal-binding</keyword>
<dbReference type="GO" id="GO:0005737">
    <property type="term" value="C:cytoplasm"/>
    <property type="evidence" value="ECO:0007669"/>
    <property type="project" value="TreeGrafter"/>
</dbReference>
<dbReference type="EC" id="1.3.98.3" evidence="6"/>
<organism evidence="6 7">
    <name type="scientific">Luoshenia tenuis</name>
    <dbReference type="NCBI Taxonomy" id="2763654"/>
    <lineage>
        <taxon>Bacteria</taxon>
        <taxon>Bacillati</taxon>
        <taxon>Bacillota</taxon>
        <taxon>Clostridia</taxon>
        <taxon>Christensenellales</taxon>
        <taxon>Christensenellaceae</taxon>
        <taxon>Luoshenia</taxon>
    </lineage>
</organism>
<keyword evidence="6" id="KW-0560">Oxidoreductase</keyword>
<dbReference type="GO" id="GO:0051539">
    <property type="term" value="F:4 iron, 4 sulfur cluster binding"/>
    <property type="evidence" value="ECO:0007669"/>
    <property type="project" value="TreeGrafter"/>
</dbReference>
<dbReference type="NCBIfam" id="TIGR03994">
    <property type="entry name" value="rSAM_HemZ"/>
    <property type="match status" value="1"/>
</dbReference>
<dbReference type="GO" id="GO:0006779">
    <property type="term" value="P:porphyrin-containing compound biosynthetic process"/>
    <property type="evidence" value="ECO:0007669"/>
    <property type="project" value="TreeGrafter"/>
</dbReference>
<dbReference type="InterPro" id="IPR007197">
    <property type="entry name" value="rSAM"/>
</dbReference>
<evidence type="ECO:0000256" key="2">
    <source>
        <dbReference type="ARBA" id="ARBA00022723"/>
    </source>
</evidence>
<dbReference type="SMART" id="SM00729">
    <property type="entry name" value="Elp3"/>
    <property type="match status" value="1"/>
</dbReference>
<keyword evidence="7" id="KW-1185">Reference proteome</keyword>
<dbReference type="SFLD" id="SFLDS00029">
    <property type="entry name" value="Radical_SAM"/>
    <property type="match status" value="1"/>
</dbReference>
<dbReference type="GO" id="GO:0051989">
    <property type="term" value="F:coproporphyrinogen dehydrogenase activity"/>
    <property type="evidence" value="ECO:0007669"/>
    <property type="project" value="UniProtKB-EC"/>
</dbReference>
<proteinExistence type="predicted"/>